<dbReference type="Proteomes" id="UP000224567">
    <property type="component" value="Unassembled WGS sequence"/>
</dbReference>
<evidence type="ECO:0000313" key="3">
    <source>
        <dbReference type="Proteomes" id="UP000224567"/>
    </source>
</evidence>
<dbReference type="Pfam" id="PF00646">
    <property type="entry name" value="F-box"/>
    <property type="match status" value="1"/>
</dbReference>
<evidence type="ECO:0000313" key="2">
    <source>
        <dbReference type="EMBL" id="PHT57678.1"/>
    </source>
</evidence>
<dbReference type="OrthoDB" id="642536at2759"/>
<proteinExistence type="predicted"/>
<dbReference type="InterPro" id="IPR001810">
    <property type="entry name" value="F-box_dom"/>
</dbReference>
<dbReference type="PANTHER" id="PTHR33110:SF148">
    <property type="entry name" value="F-BOX DOMAIN-CONTAINING PROTEIN"/>
    <property type="match status" value="1"/>
</dbReference>
<accession>A0A2G2XJK0</accession>
<organism evidence="2 3">
    <name type="scientific">Capsicum baccatum</name>
    <name type="common">Peruvian pepper</name>
    <dbReference type="NCBI Taxonomy" id="33114"/>
    <lineage>
        <taxon>Eukaryota</taxon>
        <taxon>Viridiplantae</taxon>
        <taxon>Streptophyta</taxon>
        <taxon>Embryophyta</taxon>
        <taxon>Tracheophyta</taxon>
        <taxon>Spermatophyta</taxon>
        <taxon>Magnoliopsida</taxon>
        <taxon>eudicotyledons</taxon>
        <taxon>Gunneridae</taxon>
        <taxon>Pentapetalae</taxon>
        <taxon>asterids</taxon>
        <taxon>lamiids</taxon>
        <taxon>Solanales</taxon>
        <taxon>Solanaceae</taxon>
        <taxon>Solanoideae</taxon>
        <taxon>Capsiceae</taxon>
        <taxon>Capsicum</taxon>
    </lineage>
</organism>
<reference evidence="3" key="2">
    <citation type="journal article" date="2017" name="J. Anim. Genet.">
        <title>Multiple reference genome sequences of hot pepper reveal the massive evolution of plant disease resistance genes by retroduplication.</title>
        <authorList>
            <person name="Kim S."/>
            <person name="Park J."/>
            <person name="Yeom S.-I."/>
            <person name="Kim Y.-M."/>
            <person name="Seo E."/>
            <person name="Kim K.-T."/>
            <person name="Kim M.-S."/>
            <person name="Lee J.M."/>
            <person name="Cheong K."/>
            <person name="Shin H.-S."/>
            <person name="Kim S.-B."/>
            <person name="Han K."/>
            <person name="Lee J."/>
            <person name="Park M."/>
            <person name="Lee H.-A."/>
            <person name="Lee H.-Y."/>
            <person name="Lee Y."/>
            <person name="Oh S."/>
            <person name="Lee J.H."/>
            <person name="Choi E."/>
            <person name="Choi E."/>
            <person name="Lee S.E."/>
            <person name="Jeon J."/>
            <person name="Kim H."/>
            <person name="Choi G."/>
            <person name="Song H."/>
            <person name="Lee J."/>
            <person name="Lee S.-C."/>
            <person name="Kwon J.-K."/>
            <person name="Lee H.-Y."/>
            <person name="Koo N."/>
            <person name="Hong Y."/>
            <person name="Kim R.W."/>
            <person name="Kang W.-H."/>
            <person name="Huh J.H."/>
            <person name="Kang B.-C."/>
            <person name="Yang T.-J."/>
            <person name="Lee Y.-H."/>
            <person name="Bennetzen J.L."/>
            <person name="Choi D."/>
        </authorList>
    </citation>
    <scope>NUCLEOTIDE SEQUENCE [LARGE SCALE GENOMIC DNA]</scope>
    <source>
        <strain evidence="3">cv. PBC81</strain>
    </source>
</reference>
<comment type="caution">
    <text evidence="2">The sequence shown here is derived from an EMBL/GenBank/DDBJ whole genome shotgun (WGS) entry which is preliminary data.</text>
</comment>
<sequence>MGEWAELPDDLIAMIANRVKVLEDFIAFSVVCTSWRTVATKENFDAFNSPQAPLLMLPDKDEVTINVYVFGAFIKDWIHSKLNR</sequence>
<evidence type="ECO:0000259" key="1">
    <source>
        <dbReference type="SMART" id="SM00256"/>
    </source>
</evidence>
<dbReference type="InterPro" id="IPR036047">
    <property type="entry name" value="F-box-like_dom_sf"/>
</dbReference>
<keyword evidence="3" id="KW-1185">Reference proteome</keyword>
<dbReference type="SMART" id="SM00256">
    <property type="entry name" value="FBOX"/>
    <property type="match status" value="1"/>
</dbReference>
<gene>
    <name evidence="2" type="ORF">CQW23_00041</name>
</gene>
<protein>
    <recommendedName>
        <fullName evidence="1">F-box domain-containing protein</fullName>
    </recommendedName>
</protein>
<dbReference type="EMBL" id="MLFT02000001">
    <property type="protein sequence ID" value="PHT57678.1"/>
    <property type="molecule type" value="Genomic_DNA"/>
</dbReference>
<name>A0A2G2XJK0_CAPBA</name>
<dbReference type="Gene3D" id="1.20.1280.50">
    <property type="match status" value="1"/>
</dbReference>
<feature type="domain" description="F-box" evidence="1">
    <location>
        <begin position="7"/>
        <end position="48"/>
    </location>
</feature>
<reference evidence="2 3" key="1">
    <citation type="journal article" date="2017" name="Genome Biol.">
        <title>New reference genome sequences of hot pepper reveal the massive evolution of plant disease-resistance genes by retroduplication.</title>
        <authorList>
            <person name="Kim S."/>
            <person name="Park J."/>
            <person name="Yeom S.I."/>
            <person name="Kim Y.M."/>
            <person name="Seo E."/>
            <person name="Kim K.T."/>
            <person name="Kim M.S."/>
            <person name="Lee J.M."/>
            <person name="Cheong K."/>
            <person name="Shin H.S."/>
            <person name="Kim S.B."/>
            <person name="Han K."/>
            <person name="Lee J."/>
            <person name="Park M."/>
            <person name="Lee H.A."/>
            <person name="Lee H.Y."/>
            <person name="Lee Y."/>
            <person name="Oh S."/>
            <person name="Lee J.H."/>
            <person name="Choi E."/>
            <person name="Choi E."/>
            <person name="Lee S.E."/>
            <person name="Jeon J."/>
            <person name="Kim H."/>
            <person name="Choi G."/>
            <person name="Song H."/>
            <person name="Lee J."/>
            <person name="Lee S.C."/>
            <person name="Kwon J.K."/>
            <person name="Lee H.Y."/>
            <person name="Koo N."/>
            <person name="Hong Y."/>
            <person name="Kim R.W."/>
            <person name="Kang W.H."/>
            <person name="Huh J.H."/>
            <person name="Kang B.C."/>
            <person name="Yang T.J."/>
            <person name="Lee Y.H."/>
            <person name="Bennetzen J.L."/>
            <person name="Choi D."/>
        </authorList>
    </citation>
    <scope>NUCLEOTIDE SEQUENCE [LARGE SCALE GENOMIC DNA]</scope>
    <source>
        <strain evidence="3">cv. PBC81</strain>
    </source>
</reference>
<dbReference type="SUPFAM" id="SSF81383">
    <property type="entry name" value="F-box domain"/>
    <property type="match status" value="1"/>
</dbReference>
<dbReference type="AlphaFoldDB" id="A0A2G2XJK0"/>
<dbReference type="PANTHER" id="PTHR33110">
    <property type="entry name" value="F-BOX/KELCH-REPEAT PROTEIN-RELATED"/>
    <property type="match status" value="1"/>
</dbReference>